<feature type="compositionally biased region" description="Basic residues" evidence="1">
    <location>
        <begin position="115"/>
        <end position="128"/>
    </location>
</feature>
<feature type="non-terminal residue" evidence="2">
    <location>
        <position position="1"/>
    </location>
</feature>
<feature type="compositionally biased region" description="Basic and acidic residues" evidence="1">
    <location>
        <begin position="95"/>
        <end position="114"/>
    </location>
</feature>
<accession>A0A6J4IHX6</accession>
<evidence type="ECO:0000313" key="2">
    <source>
        <dbReference type="EMBL" id="CAA9253292.1"/>
    </source>
</evidence>
<feature type="compositionally biased region" description="Low complexity" evidence="1">
    <location>
        <begin position="78"/>
        <end position="87"/>
    </location>
</feature>
<organism evidence="2">
    <name type="scientific">uncultured Blastococcus sp</name>
    <dbReference type="NCBI Taxonomy" id="217144"/>
    <lineage>
        <taxon>Bacteria</taxon>
        <taxon>Bacillati</taxon>
        <taxon>Actinomycetota</taxon>
        <taxon>Actinomycetes</taxon>
        <taxon>Geodermatophilales</taxon>
        <taxon>Geodermatophilaceae</taxon>
        <taxon>Blastococcus</taxon>
        <taxon>environmental samples</taxon>
    </lineage>
</organism>
<proteinExistence type="predicted"/>
<gene>
    <name evidence="2" type="ORF">AVDCRST_MAG57-2215</name>
</gene>
<evidence type="ECO:0000256" key="1">
    <source>
        <dbReference type="SAM" id="MobiDB-lite"/>
    </source>
</evidence>
<dbReference type="EMBL" id="CADCTI010000181">
    <property type="protein sequence ID" value="CAA9253292.1"/>
    <property type="molecule type" value="Genomic_DNA"/>
</dbReference>
<dbReference type="AlphaFoldDB" id="A0A6J4IHX6"/>
<name>A0A6J4IHX6_9ACTN</name>
<sequence length="128" mass="13568">EAAARHPRAALGPWRTLAAVPSAGPGDGRSQRPRRLRGHSVGDRHQGGSRQAGAHRGGAHVGALADRGDGRRLLADQPGPRARGGRPPAAPPRSLRPDPHRPGQDDRRVTGDGRRRLRGLRRRCGAGV</sequence>
<feature type="region of interest" description="Disordered" evidence="1">
    <location>
        <begin position="1"/>
        <end position="128"/>
    </location>
</feature>
<reference evidence="2" key="1">
    <citation type="submission" date="2020-02" db="EMBL/GenBank/DDBJ databases">
        <authorList>
            <person name="Meier V. D."/>
        </authorList>
    </citation>
    <scope>NUCLEOTIDE SEQUENCE</scope>
    <source>
        <strain evidence="2">AVDCRST_MAG57</strain>
    </source>
</reference>
<feature type="non-terminal residue" evidence="2">
    <location>
        <position position="128"/>
    </location>
</feature>
<protein>
    <submittedName>
        <fullName evidence="2">Death on curing protein, Doc toxin</fullName>
    </submittedName>
</protein>